<reference evidence="1 2" key="1">
    <citation type="journal article" date="2023" name="Science">
        <title>Complex scaffold remodeling in plant triterpene biosynthesis.</title>
        <authorList>
            <person name="De La Pena R."/>
            <person name="Hodgson H."/>
            <person name="Liu J.C."/>
            <person name="Stephenson M.J."/>
            <person name="Martin A.C."/>
            <person name="Owen C."/>
            <person name="Harkess A."/>
            <person name="Leebens-Mack J."/>
            <person name="Jimenez L.E."/>
            <person name="Osbourn A."/>
            <person name="Sattely E.S."/>
        </authorList>
    </citation>
    <scope>NUCLEOTIDE SEQUENCE [LARGE SCALE GENOMIC DNA]</scope>
    <source>
        <strain evidence="2">cv. JPN11</strain>
        <tissue evidence="1">Leaf</tissue>
    </source>
</reference>
<protein>
    <submittedName>
        <fullName evidence="1">Protein phosphatase inhibitor 2-like</fullName>
    </submittedName>
</protein>
<proteinExistence type="predicted"/>
<gene>
    <name evidence="1" type="ORF">OWV82_019761</name>
</gene>
<evidence type="ECO:0000313" key="2">
    <source>
        <dbReference type="Proteomes" id="UP001164539"/>
    </source>
</evidence>
<dbReference type="EMBL" id="CM051404">
    <property type="protein sequence ID" value="KAJ4706062.1"/>
    <property type="molecule type" value="Genomic_DNA"/>
</dbReference>
<accession>A0ACC1X549</accession>
<keyword evidence="2" id="KW-1185">Reference proteome</keyword>
<dbReference type="Proteomes" id="UP001164539">
    <property type="component" value="Chromosome 11"/>
</dbReference>
<evidence type="ECO:0000313" key="1">
    <source>
        <dbReference type="EMBL" id="KAJ4706062.1"/>
    </source>
</evidence>
<organism evidence="1 2">
    <name type="scientific">Melia azedarach</name>
    <name type="common">Chinaberry tree</name>
    <dbReference type="NCBI Taxonomy" id="155640"/>
    <lineage>
        <taxon>Eukaryota</taxon>
        <taxon>Viridiplantae</taxon>
        <taxon>Streptophyta</taxon>
        <taxon>Embryophyta</taxon>
        <taxon>Tracheophyta</taxon>
        <taxon>Spermatophyta</taxon>
        <taxon>Magnoliopsida</taxon>
        <taxon>eudicotyledons</taxon>
        <taxon>Gunneridae</taxon>
        <taxon>Pentapetalae</taxon>
        <taxon>rosids</taxon>
        <taxon>malvids</taxon>
        <taxon>Sapindales</taxon>
        <taxon>Meliaceae</taxon>
        <taxon>Melia</taxon>
    </lineage>
</organism>
<comment type="caution">
    <text evidence="1">The sequence shown here is derived from an EMBL/GenBank/DDBJ whole genome shotgun (WGS) entry which is preliminary data.</text>
</comment>
<name>A0ACC1X549_MELAZ</name>
<keyword evidence="1" id="KW-0650">Protein phosphatase inhibitor</keyword>
<sequence>MRGRVRWDEDNLGEIEANKPVRQKITEPKTPYHPMIDDEDSPSPRRGSFDEFIDSMGDAMDAEELRTALNDVASSSRKTTGKSGWTSSEEEADPMEEEDEDTGGMSFREHRKAHYNEFLKVKELRQKGSVLDDEEEDDASAKENDGTCDSSSSLSAGVKCLDIDGDNTTTTLPQQSSSPPANGT</sequence>